<protein>
    <submittedName>
        <fullName evidence="1">Uncharacterized protein</fullName>
    </submittedName>
</protein>
<evidence type="ECO:0000313" key="1">
    <source>
        <dbReference type="EMBL" id="ERK63151.1"/>
    </source>
</evidence>
<dbReference type="EMBL" id="ACVN02000016">
    <property type="protein sequence ID" value="ERK63151.1"/>
    <property type="molecule type" value="Genomic_DNA"/>
</dbReference>
<organism evidence="1 2">
    <name type="scientific">Propionibacterium acidifaciens F0233</name>
    <dbReference type="NCBI Taxonomy" id="553198"/>
    <lineage>
        <taxon>Bacteria</taxon>
        <taxon>Bacillati</taxon>
        <taxon>Actinomycetota</taxon>
        <taxon>Actinomycetes</taxon>
        <taxon>Propionibacteriales</taxon>
        <taxon>Propionibacteriaceae</taxon>
        <taxon>Propionibacterium</taxon>
    </lineage>
</organism>
<name>U2R2Q7_9ACTN</name>
<sequence>PAAGDGPGARVCDADLAVLGAPPERYRESVAQLRAEQPALDDAQWRAARRAVVEDLLGAHRYATTTGRELWGARARANLRDELSSLRG</sequence>
<proteinExistence type="predicted"/>
<dbReference type="AlphaFoldDB" id="U2R2Q7"/>
<dbReference type="InterPro" id="IPR009218">
    <property type="entry name" value="HD_phosphohydro"/>
</dbReference>
<evidence type="ECO:0000313" key="2">
    <source>
        <dbReference type="Proteomes" id="UP000017052"/>
    </source>
</evidence>
<reference evidence="1" key="1">
    <citation type="submission" date="2013-08" db="EMBL/GenBank/DDBJ databases">
        <authorList>
            <person name="Durkin A.S."/>
            <person name="Haft D.R."/>
            <person name="McCorrison J."/>
            <person name="Torralba M."/>
            <person name="Gillis M."/>
            <person name="Haft D.H."/>
            <person name="Methe B."/>
            <person name="Sutton G."/>
            <person name="Nelson K.E."/>
        </authorList>
    </citation>
    <scope>NUCLEOTIDE SEQUENCE [LARGE SCALE GENOMIC DNA]</scope>
    <source>
        <strain evidence="1">F0233</strain>
    </source>
</reference>
<dbReference type="PANTHER" id="PTHR21174">
    <property type="match status" value="1"/>
</dbReference>
<accession>U2R2Q7</accession>
<dbReference type="Proteomes" id="UP000017052">
    <property type="component" value="Unassembled WGS sequence"/>
</dbReference>
<keyword evidence="2" id="KW-1185">Reference proteome</keyword>
<comment type="caution">
    <text evidence="1">The sequence shown here is derived from an EMBL/GenBank/DDBJ whole genome shotgun (WGS) entry which is preliminary data.</text>
</comment>
<gene>
    <name evidence="1" type="ORF">HMPREF0682_0302</name>
</gene>
<dbReference type="SUPFAM" id="SSF109604">
    <property type="entry name" value="HD-domain/PDEase-like"/>
    <property type="match status" value="1"/>
</dbReference>
<feature type="non-terminal residue" evidence="1">
    <location>
        <position position="1"/>
    </location>
</feature>
<dbReference type="PANTHER" id="PTHR21174:SF0">
    <property type="entry name" value="HD PHOSPHOHYDROLASE FAMILY PROTEIN-RELATED"/>
    <property type="match status" value="1"/>
</dbReference>